<dbReference type="AlphaFoldDB" id="Q6YZB1"/>
<dbReference type="EMBL" id="AP005531">
    <property type="protein sequence ID" value="BAD05766.1"/>
    <property type="molecule type" value="Genomic_DNA"/>
</dbReference>
<reference evidence="3" key="2">
    <citation type="journal article" date="2008" name="Nucleic Acids Res.">
        <title>The rice annotation project database (RAP-DB): 2008 update.</title>
        <authorList>
            <consortium name="The rice annotation project (RAP)"/>
        </authorList>
    </citation>
    <scope>GENOME REANNOTATION</scope>
    <source>
        <strain evidence="3">cv. Nipponbare</strain>
    </source>
</reference>
<feature type="compositionally biased region" description="Basic and acidic residues" evidence="1">
    <location>
        <begin position="121"/>
        <end position="138"/>
    </location>
</feature>
<name>Q6YZB1_ORYSJ</name>
<reference evidence="3" key="1">
    <citation type="journal article" date="2005" name="Nature">
        <title>The map-based sequence of the rice genome.</title>
        <authorList>
            <consortium name="International rice genome sequencing project (IRGSP)"/>
            <person name="Matsumoto T."/>
            <person name="Wu J."/>
            <person name="Kanamori H."/>
            <person name="Katayose Y."/>
            <person name="Fujisawa M."/>
            <person name="Namiki N."/>
            <person name="Mizuno H."/>
            <person name="Yamamoto K."/>
            <person name="Antonio B.A."/>
            <person name="Baba T."/>
            <person name="Sakata K."/>
            <person name="Nagamura Y."/>
            <person name="Aoki H."/>
            <person name="Arikawa K."/>
            <person name="Arita K."/>
            <person name="Bito T."/>
            <person name="Chiden Y."/>
            <person name="Fujitsuka N."/>
            <person name="Fukunaka R."/>
            <person name="Hamada M."/>
            <person name="Harada C."/>
            <person name="Hayashi A."/>
            <person name="Hijishita S."/>
            <person name="Honda M."/>
            <person name="Hosokawa S."/>
            <person name="Ichikawa Y."/>
            <person name="Idonuma A."/>
            <person name="Iijima M."/>
            <person name="Ikeda M."/>
            <person name="Ikeno M."/>
            <person name="Ito K."/>
            <person name="Ito S."/>
            <person name="Ito T."/>
            <person name="Ito Y."/>
            <person name="Ito Y."/>
            <person name="Iwabuchi A."/>
            <person name="Kamiya K."/>
            <person name="Karasawa W."/>
            <person name="Kurita K."/>
            <person name="Katagiri S."/>
            <person name="Kikuta A."/>
            <person name="Kobayashi H."/>
            <person name="Kobayashi N."/>
            <person name="Machita K."/>
            <person name="Maehara T."/>
            <person name="Masukawa M."/>
            <person name="Mizubayashi T."/>
            <person name="Mukai Y."/>
            <person name="Nagasaki H."/>
            <person name="Nagata Y."/>
            <person name="Naito S."/>
            <person name="Nakashima M."/>
            <person name="Nakama Y."/>
            <person name="Nakamichi Y."/>
            <person name="Nakamura M."/>
            <person name="Meguro A."/>
            <person name="Negishi M."/>
            <person name="Ohta I."/>
            <person name="Ohta T."/>
            <person name="Okamoto M."/>
            <person name="Ono N."/>
            <person name="Saji S."/>
            <person name="Sakaguchi M."/>
            <person name="Sakai K."/>
            <person name="Shibata M."/>
            <person name="Shimokawa T."/>
            <person name="Song J."/>
            <person name="Takazaki Y."/>
            <person name="Terasawa K."/>
            <person name="Tsugane M."/>
            <person name="Tsuji K."/>
            <person name="Ueda S."/>
            <person name="Waki K."/>
            <person name="Yamagata H."/>
            <person name="Yamamoto M."/>
            <person name="Yamamoto S."/>
            <person name="Yamane H."/>
            <person name="Yoshiki S."/>
            <person name="Yoshihara R."/>
            <person name="Yukawa K."/>
            <person name="Zhong H."/>
            <person name="Yano M."/>
            <person name="Yuan Q."/>
            <person name="Ouyang S."/>
            <person name="Liu J."/>
            <person name="Jones K.M."/>
            <person name="Gansberger K."/>
            <person name="Moffat K."/>
            <person name="Hill J."/>
            <person name="Bera J."/>
            <person name="Fadrosh D."/>
            <person name="Jin S."/>
            <person name="Johri S."/>
            <person name="Kim M."/>
            <person name="Overton L."/>
            <person name="Reardon M."/>
            <person name="Tsitrin T."/>
            <person name="Vuong H."/>
            <person name="Weaver B."/>
            <person name="Ciecko A."/>
            <person name="Tallon L."/>
            <person name="Jackson J."/>
            <person name="Pai G."/>
            <person name="Aken S.V."/>
            <person name="Utterback T."/>
            <person name="Reidmuller S."/>
            <person name="Feldblyum T."/>
            <person name="Hsiao J."/>
            <person name="Zismann V."/>
            <person name="Iobst S."/>
            <person name="de Vazeille A.R."/>
            <person name="Buell C.R."/>
            <person name="Ying K."/>
            <person name="Li Y."/>
            <person name="Lu T."/>
            <person name="Huang Y."/>
            <person name="Zhao Q."/>
            <person name="Feng Q."/>
            <person name="Zhang L."/>
            <person name="Zhu J."/>
            <person name="Weng Q."/>
            <person name="Mu J."/>
            <person name="Lu Y."/>
            <person name="Fan D."/>
            <person name="Liu Y."/>
            <person name="Guan J."/>
            <person name="Zhang Y."/>
            <person name="Yu S."/>
            <person name="Liu X."/>
            <person name="Zhang Y."/>
            <person name="Hong G."/>
            <person name="Han B."/>
            <person name="Choisne N."/>
            <person name="Demange N."/>
            <person name="Orjeda G."/>
            <person name="Samain S."/>
            <person name="Cattolico L."/>
            <person name="Pelletier E."/>
            <person name="Couloux A."/>
            <person name="Segurens B."/>
            <person name="Wincker P."/>
            <person name="D'Hont A."/>
            <person name="Scarpelli C."/>
            <person name="Weissenbach J."/>
            <person name="Salanoubat M."/>
            <person name="Quetier F."/>
            <person name="Yu Y."/>
            <person name="Kim H.R."/>
            <person name="Rambo T."/>
            <person name="Currie J."/>
            <person name="Collura K."/>
            <person name="Luo M."/>
            <person name="Yang T."/>
            <person name="Ammiraju J.S.S."/>
            <person name="Engler F."/>
            <person name="Soderlund C."/>
            <person name="Wing R.A."/>
            <person name="Palmer L.E."/>
            <person name="de la Bastide M."/>
            <person name="Spiegel L."/>
            <person name="Nascimento L."/>
            <person name="Zutavern T."/>
            <person name="O'Shaughnessy A."/>
            <person name="Dike S."/>
            <person name="Dedhia N."/>
            <person name="Preston R."/>
            <person name="Balija V."/>
            <person name="McCombie W.R."/>
            <person name="Chow T."/>
            <person name="Chen H."/>
            <person name="Chung M."/>
            <person name="Chen C."/>
            <person name="Shaw J."/>
            <person name="Wu H."/>
            <person name="Hsiao K."/>
            <person name="Chao Y."/>
            <person name="Chu M."/>
            <person name="Cheng C."/>
            <person name="Hour A."/>
            <person name="Lee P."/>
            <person name="Lin S."/>
            <person name="Lin Y."/>
            <person name="Liou J."/>
            <person name="Liu S."/>
            <person name="Hsing Y."/>
            <person name="Raghuvanshi S."/>
            <person name="Mohanty A."/>
            <person name="Bharti A.K."/>
            <person name="Gaur A."/>
            <person name="Gupta V."/>
            <person name="Kumar D."/>
            <person name="Ravi V."/>
            <person name="Vij S."/>
            <person name="Kapur A."/>
            <person name="Khurana P."/>
            <person name="Khurana P."/>
            <person name="Khurana J.P."/>
            <person name="Tyagi A.K."/>
            <person name="Gaikwad K."/>
            <person name="Singh A."/>
            <person name="Dalal V."/>
            <person name="Srivastava S."/>
            <person name="Dixit A."/>
            <person name="Pal A.K."/>
            <person name="Ghazi I.A."/>
            <person name="Yadav M."/>
            <person name="Pandit A."/>
            <person name="Bhargava A."/>
            <person name="Sureshbabu K."/>
            <person name="Batra K."/>
            <person name="Sharma T.R."/>
            <person name="Mohapatra T."/>
            <person name="Singh N.K."/>
            <person name="Messing J."/>
            <person name="Nelson A.B."/>
            <person name="Fuks G."/>
            <person name="Kavchok S."/>
            <person name="Keizer G."/>
            <person name="Linton E."/>
            <person name="Llaca V."/>
            <person name="Song R."/>
            <person name="Tanyolac B."/>
            <person name="Young S."/>
            <person name="Ho-Il K."/>
            <person name="Hahn J.H."/>
            <person name="Sangsakoo G."/>
            <person name="Vanavichit A."/>
            <person name="de Mattos Luiz.A.T."/>
            <person name="Zimmer P.D."/>
            <person name="Malone G."/>
            <person name="Dellagostin O."/>
            <person name="de Oliveira A.C."/>
            <person name="Bevan M."/>
            <person name="Bancroft I."/>
            <person name="Minx P."/>
            <person name="Cordum H."/>
            <person name="Wilson R."/>
            <person name="Cheng Z."/>
            <person name="Jin W."/>
            <person name="Jiang J."/>
            <person name="Leong S.A."/>
            <person name="Iwama H."/>
            <person name="Gojobori T."/>
            <person name="Itoh T."/>
            <person name="Niimura Y."/>
            <person name="Fujii Y."/>
            <person name="Habara T."/>
            <person name="Sakai H."/>
            <person name="Sato Y."/>
            <person name="Wilson G."/>
            <person name="Kumar K."/>
            <person name="McCouch S."/>
            <person name="Juretic N."/>
            <person name="Hoen D."/>
            <person name="Wright S."/>
            <person name="Bruskiewich R."/>
            <person name="Bureau T."/>
            <person name="Miyao A."/>
            <person name="Hirochika H."/>
            <person name="Nishikawa T."/>
            <person name="Kadowaki K."/>
            <person name="Sugiura M."/>
            <person name="Burr B."/>
            <person name="Sasaki T."/>
        </authorList>
    </citation>
    <scope>NUCLEOTIDE SEQUENCE [LARGE SCALE GENOMIC DNA]</scope>
    <source>
        <strain evidence="3">cv. Nipponbare</strain>
    </source>
</reference>
<evidence type="ECO:0000313" key="3">
    <source>
        <dbReference type="Proteomes" id="UP000000763"/>
    </source>
</evidence>
<organism evidence="2 3">
    <name type="scientific">Oryza sativa subsp. japonica</name>
    <name type="common">Rice</name>
    <dbReference type="NCBI Taxonomy" id="39947"/>
    <lineage>
        <taxon>Eukaryota</taxon>
        <taxon>Viridiplantae</taxon>
        <taxon>Streptophyta</taxon>
        <taxon>Embryophyta</taxon>
        <taxon>Tracheophyta</taxon>
        <taxon>Spermatophyta</taxon>
        <taxon>Magnoliopsida</taxon>
        <taxon>Liliopsida</taxon>
        <taxon>Poales</taxon>
        <taxon>Poaceae</taxon>
        <taxon>BOP clade</taxon>
        <taxon>Oryzoideae</taxon>
        <taxon>Oryzeae</taxon>
        <taxon>Oryzinae</taxon>
        <taxon>Oryza</taxon>
        <taxon>Oryza sativa</taxon>
    </lineage>
</organism>
<evidence type="ECO:0000256" key="1">
    <source>
        <dbReference type="SAM" id="MobiDB-lite"/>
    </source>
</evidence>
<accession>Q6YZB1</accession>
<evidence type="ECO:0000313" key="2">
    <source>
        <dbReference type="EMBL" id="BAD05766.1"/>
    </source>
</evidence>
<feature type="region of interest" description="Disordered" evidence="1">
    <location>
        <begin position="90"/>
        <end position="169"/>
    </location>
</feature>
<protein>
    <submittedName>
        <fullName evidence="2">Uncharacterized protein</fullName>
    </submittedName>
</protein>
<proteinExistence type="predicted"/>
<sequence length="169" mass="18199">MLRQPLANIPFLPAASYGGPPEISTCSRVSAMWPGRGTVCDQEGSWCTATCRSPRCGCQVVEGRGLEARCPAVIVAVTIIVVVADAARSTSFTTVEDPSSRRPDPTLSSRRLAAKRRRPHAAIEERRRPRPAAAERRRPCVAGGRPGKKERKRGADMRRTADAVGTGPP</sequence>
<gene>
    <name evidence="2" type="primary">B1099H05.20</name>
</gene>
<dbReference type="Proteomes" id="UP000000763">
    <property type="component" value="Chromosome 8"/>
</dbReference>